<organism evidence="1 2">
    <name type="scientific">Azotobacter beijerinckii</name>
    <dbReference type="NCBI Taxonomy" id="170623"/>
    <lineage>
        <taxon>Bacteria</taxon>
        <taxon>Pseudomonadati</taxon>
        <taxon>Pseudomonadota</taxon>
        <taxon>Gammaproteobacteria</taxon>
        <taxon>Pseudomonadales</taxon>
        <taxon>Pseudomonadaceae</taxon>
        <taxon>Azotobacter</taxon>
    </lineage>
</organism>
<dbReference type="Proteomes" id="UP000199250">
    <property type="component" value="Unassembled WGS sequence"/>
</dbReference>
<evidence type="ECO:0000313" key="2">
    <source>
        <dbReference type="Proteomes" id="UP000199250"/>
    </source>
</evidence>
<feature type="non-terminal residue" evidence="1">
    <location>
        <position position="41"/>
    </location>
</feature>
<accession>A0A1H7B531</accession>
<reference evidence="1 2" key="1">
    <citation type="submission" date="2016-10" db="EMBL/GenBank/DDBJ databases">
        <authorList>
            <person name="de Groot N.N."/>
        </authorList>
    </citation>
    <scope>NUCLEOTIDE SEQUENCE [LARGE SCALE GENOMIC DNA]</scope>
    <source>
        <strain evidence="1 2">DSM 373</strain>
    </source>
</reference>
<name>A0A1H7B531_9GAMM</name>
<dbReference type="EMBL" id="FNYQ01000247">
    <property type="protein sequence ID" value="SEJ72246.1"/>
    <property type="molecule type" value="Genomic_DNA"/>
</dbReference>
<dbReference type="AlphaFoldDB" id="A0A1H7B531"/>
<evidence type="ECO:0000313" key="1">
    <source>
        <dbReference type="EMBL" id="SEJ72246.1"/>
    </source>
</evidence>
<protein>
    <submittedName>
        <fullName evidence="1">Glyceraldehyde-3-phosphate dehydrogenase (NADP+)</fullName>
    </submittedName>
</protein>
<proteinExistence type="predicted"/>
<gene>
    <name evidence="1" type="ORF">SAMN04244572_04996</name>
</gene>
<sequence length="41" mass="4829">MSTESRLHNLFPTAAEIPEQYRLGAPIEQREYLIDGALRRW</sequence>